<dbReference type="SUPFAM" id="SSF50129">
    <property type="entry name" value="GroES-like"/>
    <property type="match status" value="1"/>
</dbReference>
<sequence>MSMIAPGLEPCYQNEAWVALIAKNAGCISIEAQNYGLIREGAGNAVLRAIPVPQLRDDYILVRTLAIALNPTDWTTPDAVGDDGTLVGCDYAGIMEEVGKAVKKPFKKGERIARFGHRGNDANPENGAFARYIAIKGNLQIHIPDSVSFEAACTVGVGVTTTGVCTLLCAQIAAAACGEGQDPHGSTATETITSQFAKLLGLKVVTTCSPKHFRLIKELGADLIYDYMRRSLHDTKVGEKTRAATDGKLKNVFDTVNVETSTAICADTIGPDSGVYCDLLGLDCPRLDI</sequence>
<accession>A0AAN6DYQ3</accession>
<evidence type="ECO:0000313" key="5">
    <source>
        <dbReference type="Proteomes" id="UP001203852"/>
    </source>
</evidence>
<dbReference type="InterPro" id="IPR013154">
    <property type="entry name" value="ADH-like_N"/>
</dbReference>
<dbReference type="EMBL" id="MU404353">
    <property type="protein sequence ID" value="KAI1614686.1"/>
    <property type="molecule type" value="Genomic_DNA"/>
</dbReference>
<dbReference type="Pfam" id="PF08240">
    <property type="entry name" value="ADH_N"/>
    <property type="match status" value="1"/>
</dbReference>
<dbReference type="Proteomes" id="UP001203852">
    <property type="component" value="Unassembled WGS sequence"/>
</dbReference>
<dbReference type="CDD" id="cd08249">
    <property type="entry name" value="enoyl_reductase_like"/>
    <property type="match status" value="1"/>
</dbReference>
<evidence type="ECO:0000313" key="4">
    <source>
        <dbReference type="EMBL" id="KAI1614686.1"/>
    </source>
</evidence>
<keyword evidence="5" id="KW-1185">Reference proteome</keyword>
<proteinExistence type="inferred from homology"/>
<dbReference type="PANTHER" id="PTHR45348:SF2">
    <property type="entry name" value="ZINC-TYPE ALCOHOL DEHYDROGENASE-LIKE PROTEIN C2E1P3.01"/>
    <property type="match status" value="1"/>
</dbReference>
<dbReference type="SUPFAM" id="SSF51735">
    <property type="entry name" value="NAD(P)-binding Rossmann-fold domains"/>
    <property type="match status" value="1"/>
</dbReference>
<name>A0AAN6DYQ3_9EURO</name>
<dbReference type="InterPro" id="IPR011032">
    <property type="entry name" value="GroES-like_sf"/>
</dbReference>
<comment type="similarity">
    <text evidence="1">Belongs to the zinc-containing alcohol dehydrogenase family.</text>
</comment>
<dbReference type="InterPro" id="IPR036291">
    <property type="entry name" value="NAD(P)-bd_dom_sf"/>
</dbReference>
<dbReference type="InterPro" id="IPR047122">
    <property type="entry name" value="Trans-enoyl_RdTase-like"/>
</dbReference>
<dbReference type="AlphaFoldDB" id="A0AAN6DYQ3"/>
<feature type="domain" description="Alcohol dehydrogenase-like N-terminal" evidence="3">
    <location>
        <begin position="57"/>
        <end position="145"/>
    </location>
</feature>
<evidence type="ECO:0000256" key="2">
    <source>
        <dbReference type="ARBA" id="ARBA00023002"/>
    </source>
</evidence>
<dbReference type="PANTHER" id="PTHR45348">
    <property type="entry name" value="HYPOTHETICAL OXIDOREDUCTASE (EUROFUNG)"/>
    <property type="match status" value="1"/>
</dbReference>
<reference evidence="4" key="1">
    <citation type="journal article" date="2022" name="bioRxiv">
        <title>Deciphering the potential niche of two novel black yeast fungi from a biological soil crust based on their genomes, phenotypes, and melanin regulation.</title>
        <authorList>
            <consortium name="DOE Joint Genome Institute"/>
            <person name="Carr E.C."/>
            <person name="Barton Q."/>
            <person name="Grambo S."/>
            <person name="Sullivan M."/>
            <person name="Renfro C.M."/>
            <person name="Kuo A."/>
            <person name="Pangilinan J."/>
            <person name="Lipzen A."/>
            <person name="Keymanesh K."/>
            <person name="Savage E."/>
            <person name="Barry K."/>
            <person name="Grigoriev I.V."/>
            <person name="Riekhof W.R."/>
            <person name="Harris S.S."/>
        </authorList>
    </citation>
    <scope>NUCLEOTIDE SEQUENCE</scope>
    <source>
        <strain evidence="4">JF 03-4F</strain>
    </source>
</reference>
<dbReference type="GO" id="GO:0016651">
    <property type="term" value="F:oxidoreductase activity, acting on NAD(P)H"/>
    <property type="evidence" value="ECO:0007669"/>
    <property type="project" value="InterPro"/>
</dbReference>
<organism evidence="4 5">
    <name type="scientific">Exophiala viscosa</name>
    <dbReference type="NCBI Taxonomy" id="2486360"/>
    <lineage>
        <taxon>Eukaryota</taxon>
        <taxon>Fungi</taxon>
        <taxon>Dikarya</taxon>
        <taxon>Ascomycota</taxon>
        <taxon>Pezizomycotina</taxon>
        <taxon>Eurotiomycetes</taxon>
        <taxon>Chaetothyriomycetidae</taxon>
        <taxon>Chaetothyriales</taxon>
        <taxon>Herpotrichiellaceae</taxon>
        <taxon>Exophiala</taxon>
    </lineage>
</organism>
<evidence type="ECO:0000256" key="1">
    <source>
        <dbReference type="ARBA" id="ARBA00008072"/>
    </source>
</evidence>
<dbReference type="Gene3D" id="3.40.50.720">
    <property type="entry name" value="NAD(P)-binding Rossmann-like Domain"/>
    <property type="match status" value="1"/>
</dbReference>
<keyword evidence="2" id="KW-0560">Oxidoreductase</keyword>
<gene>
    <name evidence="4" type="ORF">EDD36DRAFT_418512</name>
</gene>
<evidence type="ECO:0000259" key="3">
    <source>
        <dbReference type="Pfam" id="PF08240"/>
    </source>
</evidence>
<comment type="caution">
    <text evidence="4">The sequence shown here is derived from an EMBL/GenBank/DDBJ whole genome shotgun (WGS) entry which is preliminary data.</text>
</comment>
<dbReference type="Gene3D" id="3.90.180.10">
    <property type="entry name" value="Medium-chain alcohol dehydrogenases, catalytic domain"/>
    <property type="match status" value="1"/>
</dbReference>
<protein>
    <submittedName>
        <fullName evidence="4">Chaperonin 10-like protein</fullName>
    </submittedName>
</protein>